<proteinExistence type="predicted"/>
<accession>W6REK9</accession>
<dbReference type="eggNOG" id="ENOG50313D4">
    <property type="taxonomic scope" value="Bacteria"/>
</dbReference>
<sequence length="101" mass="11276">MAAYRLCMNVEGWSIIDQATLAPVRLDGVPLASMKSDEAKHMLSILKGIDRVRAASRWWASFAKKKRPPAQRTRIEAPGLGDFEVLRPLTGFRGSGPRRNQ</sequence>
<evidence type="ECO:0000313" key="1">
    <source>
        <dbReference type="EMBL" id="CDM58750.1"/>
    </source>
</evidence>
<keyword evidence="2" id="KW-1185">Reference proteome</keyword>
<name>W6REK9_9HYPH</name>
<protein>
    <submittedName>
        <fullName evidence="1">Uncharacterized protein</fullName>
    </submittedName>
</protein>
<dbReference type="HOGENOM" id="CLU_170361_0_0_5"/>
<organism evidence="1 2">
    <name type="scientific">Rhizobium favelukesii</name>
    <dbReference type="NCBI Taxonomy" id="348824"/>
    <lineage>
        <taxon>Bacteria</taxon>
        <taxon>Pseudomonadati</taxon>
        <taxon>Pseudomonadota</taxon>
        <taxon>Alphaproteobacteria</taxon>
        <taxon>Hyphomicrobiales</taxon>
        <taxon>Rhizobiaceae</taxon>
        <taxon>Rhizobium/Agrobacterium group</taxon>
        <taxon>Rhizobium</taxon>
    </lineage>
</organism>
<dbReference type="AlphaFoldDB" id="W6REK9"/>
<gene>
    <name evidence="1" type="ORF">LPU83_3100</name>
</gene>
<evidence type="ECO:0000313" key="2">
    <source>
        <dbReference type="Proteomes" id="UP000019443"/>
    </source>
</evidence>
<dbReference type="EMBL" id="HG916852">
    <property type="protein sequence ID" value="CDM58750.1"/>
    <property type="molecule type" value="Genomic_DNA"/>
</dbReference>
<dbReference type="KEGG" id="rhl:LPU83_3100"/>
<reference evidence="1" key="1">
    <citation type="submission" date="2013-11" db="EMBL/GenBank/DDBJ databases">
        <title>Draft genome sequence of the broad-host-range Rhizobium sp. LPU83 strain, a member of the low-genetic diversity Oregon-like Rhizobium sp. group.</title>
        <authorList>
            <person name="Wibberg D."/>
            <person name="Puehler A."/>
            <person name="Schlueter A."/>
        </authorList>
    </citation>
    <scope>NUCLEOTIDE SEQUENCE [LARGE SCALE GENOMIC DNA]</scope>
    <source>
        <strain evidence="1">LPU83</strain>
    </source>
</reference>
<dbReference type="PATRIC" id="fig|348824.6.peg.3345"/>
<dbReference type="Proteomes" id="UP000019443">
    <property type="component" value="Chromosome"/>
</dbReference>